<name>A0A2P2Q708_RHIMU</name>
<sequence>MKLPPIFLLKSFNEWLPLALPCSQNFVIPKPCMV</sequence>
<organism evidence="1">
    <name type="scientific">Rhizophora mucronata</name>
    <name type="common">Asiatic mangrove</name>
    <dbReference type="NCBI Taxonomy" id="61149"/>
    <lineage>
        <taxon>Eukaryota</taxon>
        <taxon>Viridiplantae</taxon>
        <taxon>Streptophyta</taxon>
        <taxon>Embryophyta</taxon>
        <taxon>Tracheophyta</taxon>
        <taxon>Spermatophyta</taxon>
        <taxon>Magnoliopsida</taxon>
        <taxon>eudicotyledons</taxon>
        <taxon>Gunneridae</taxon>
        <taxon>Pentapetalae</taxon>
        <taxon>rosids</taxon>
        <taxon>fabids</taxon>
        <taxon>Malpighiales</taxon>
        <taxon>Rhizophoraceae</taxon>
        <taxon>Rhizophora</taxon>
    </lineage>
</organism>
<evidence type="ECO:0000313" key="1">
    <source>
        <dbReference type="EMBL" id="MBX62744.1"/>
    </source>
</evidence>
<dbReference type="AlphaFoldDB" id="A0A2P2Q708"/>
<protein>
    <submittedName>
        <fullName evidence="1">Uncharacterized protein</fullName>
    </submittedName>
</protein>
<proteinExistence type="predicted"/>
<dbReference type="EMBL" id="GGEC01082260">
    <property type="protein sequence ID" value="MBX62744.1"/>
    <property type="molecule type" value="Transcribed_RNA"/>
</dbReference>
<reference evidence="1" key="1">
    <citation type="submission" date="2018-02" db="EMBL/GenBank/DDBJ databases">
        <title>Rhizophora mucronata_Transcriptome.</title>
        <authorList>
            <person name="Meera S.P."/>
            <person name="Sreeshan A."/>
            <person name="Augustine A."/>
        </authorList>
    </citation>
    <scope>NUCLEOTIDE SEQUENCE</scope>
    <source>
        <tissue evidence="1">Leaf</tissue>
    </source>
</reference>
<accession>A0A2P2Q708</accession>